<proteinExistence type="predicted"/>
<keyword evidence="7" id="KW-1185">Reference proteome</keyword>
<name>A0A6P6U1D5_COFAR</name>
<comment type="subcellular location">
    <subcellularLocation>
        <location evidence="1">Nucleus</location>
    </subcellularLocation>
</comment>
<reference evidence="8" key="2">
    <citation type="submission" date="2025-08" db="UniProtKB">
        <authorList>
            <consortium name="RefSeq"/>
        </authorList>
    </citation>
    <scope>IDENTIFICATION</scope>
    <source>
        <tissue evidence="8">Leaves</tissue>
    </source>
</reference>
<evidence type="ECO:0000259" key="6">
    <source>
        <dbReference type="PROSITE" id="PS51879"/>
    </source>
</evidence>
<dbReference type="PROSITE" id="PS51059">
    <property type="entry name" value="PARP_CATALYTIC"/>
    <property type="match status" value="1"/>
</dbReference>
<dbReference type="PANTHER" id="PTHR32263">
    <property type="entry name" value="INACTIVE POLY [ADP-RIBOSE] POLYMERASE SRO4-RELATED"/>
    <property type="match status" value="1"/>
</dbReference>
<evidence type="ECO:0000256" key="2">
    <source>
        <dbReference type="ARBA" id="ARBA00022473"/>
    </source>
</evidence>
<evidence type="ECO:0000256" key="1">
    <source>
        <dbReference type="ARBA" id="ARBA00004123"/>
    </source>
</evidence>
<feature type="domain" description="RST" evidence="6">
    <location>
        <begin position="492"/>
        <end position="563"/>
    </location>
</feature>
<dbReference type="PANTHER" id="PTHR32263:SF41">
    <property type="entry name" value="INACTIVE POLY [ADP-RIBOSE] POLYMERASE RCD1-LIKE ISOFORM X1"/>
    <property type="match status" value="1"/>
</dbReference>
<dbReference type="InterPro" id="IPR012317">
    <property type="entry name" value="Poly(ADP-ribose)pol_cat_dom"/>
</dbReference>
<evidence type="ECO:0000313" key="8">
    <source>
        <dbReference type="RefSeq" id="XP_027084470.2"/>
    </source>
</evidence>
<dbReference type="SUPFAM" id="SSF56399">
    <property type="entry name" value="ADP-ribosylation"/>
    <property type="match status" value="1"/>
</dbReference>
<dbReference type="InterPro" id="IPR022003">
    <property type="entry name" value="RST"/>
</dbReference>
<protein>
    <submittedName>
        <fullName evidence="8">Inactive poly [ADP-ribose] polymerase RCD1 isoform X1</fullName>
    </submittedName>
</protein>
<dbReference type="GO" id="GO:0005634">
    <property type="term" value="C:nucleus"/>
    <property type="evidence" value="ECO:0007669"/>
    <property type="project" value="UniProtKB-SubCell"/>
</dbReference>
<evidence type="ECO:0000256" key="3">
    <source>
        <dbReference type="ARBA" id="ARBA00023016"/>
    </source>
</evidence>
<dbReference type="AlphaFoldDB" id="A0A6P6U1D5"/>
<dbReference type="Gene3D" id="3.90.228.10">
    <property type="match status" value="1"/>
</dbReference>
<dbReference type="OrthoDB" id="6133115at2759"/>
<dbReference type="RefSeq" id="XP_027084470.2">
    <property type="nucleotide sequence ID" value="XM_027228669.2"/>
</dbReference>
<accession>A0A6P6U1D5</accession>
<keyword evidence="4" id="KW-0539">Nucleus</keyword>
<feature type="domain" description="PARP catalytic" evidence="5">
    <location>
        <begin position="233"/>
        <end position="446"/>
    </location>
</feature>
<dbReference type="Pfam" id="PF12174">
    <property type="entry name" value="RST"/>
    <property type="match status" value="1"/>
</dbReference>
<organism evidence="7 8">
    <name type="scientific">Coffea arabica</name>
    <name type="common">Arabian coffee</name>
    <dbReference type="NCBI Taxonomy" id="13443"/>
    <lineage>
        <taxon>Eukaryota</taxon>
        <taxon>Viridiplantae</taxon>
        <taxon>Streptophyta</taxon>
        <taxon>Embryophyta</taxon>
        <taxon>Tracheophyta</taxon>
        <taxon>Spermatophyta</taxon>
        <taxon>Magnoliopsida</taxon>
        <taxon>eudicotyledons</taxon>
        <taxon>Gunneridae</taxon>
        <taxon>Pentapetalae</taxon>
        <taxon>asterids</taxon>
        <taxon>lamiids</taxon>
        <taxon>Gentianales</taxon>
        <taxon>Rubiaceae</taxon>
        <taxon>Ixoroideae</taxon>
        <taxon>Gardenieae complex</taxon>
        <taxon>Bertiereae - Coffeeae clade</taxon>
        <taxon>Coffeeae</taxon>
        <taxon>Coffea</taxon>
    </lineage>
</organism>
<dbReference type="InterPro" id="IPR044964">
    <property type="entry name" value="RCD1/SRO1-5"/>
</dbReference>
<keyword evidence="2" id="KW-0217">Developmental protein</keyword>
<sequence>METKFAKVLGSRWFVVPDLKRKRAAQVETSLVGKNGMSPSRSNLGSPLQLCKRRKLDGRKLPGYHVNFMKTGLPQRLMYYQKGEWVDFPKDILMLVKKDLQQKKAMTEFQFNKKRIALDFLHMFQLDLKTGLLQPIAWIDEAGKCFFPETFVDGGEFHACSYNKRSQDHLVSEPQVPGDIKLQLEIVINGSDISNLRESSGESNALLKEIHVHHKLGGEGYDGEAEDSSVREANEKVDVTLVDNQQMEKVDSDTVRDFFFNGICFQDNANIIEIHCGSGVFMESRFELFKKQVAITKSCRGDANVRYAWLPSSKETAASIMKYGLGFSLPTKLRPVYGIGVHLIPANCTELSANYSDVDENGVRHMVFCRVIMGNTELVHPGSEQFHPSSEDFDSGMDDFQNPSHYVVWNMNANSHIYPEYAISFKISSDAEGVLAKTEGKIDLKGTSICHQVPEGQVNMDSSTTDLASECNQVLNGRPPEKAGNQVSNSLRTPKSPWMPFPMLLDAIADEVPEKDMNVVRSNYDEFRNKKMTRDDFVKNLRMIVGDSLLRSTITSLQSKIELKSKVELVTPKPESEAWVRST</sequence>
<reference evidence="7" key="1">
    <citation type="journal article" date="2025" name="Foods">
        <title>Unveiling the Microbial Signatures of Arabica Coffee Cherries: Insights into Ripeness Specific Diversity, Functional Traits, and Implications for Quality and Safety.</title>
        <authorList>
            <consortium name="RefSeq"/>
            <person name="Tenea G.N."/>
            <person name="Cifuentes V."/>
            <person name="Reyes P."/>
            <person name="Cevallos-Vallejos M."/>
        </authorList>
    </citation>
    <scope>NUCLEOTIDE SEQUENCE [LARGE SCALE GENOMIC DNA]</scope>
</reference>
<evidence type="ECO:0000256" key="4">
    <source>
        <dbReference type="ARBA" id="ARBA00023242"/>
    </source>
</evidence>
<evidence type="ECO:0000313" key="7">
    <source>
        <dbReference type="Proteomes" id="UP001652660"/>
    </source>
</evidence>
<keyword evidence="3" id="KW-0346">Stress response</keyword>
<evidence type="ECO:0000259" key="5">
    <source>
        <dbReference type="PROSITE" id="PS51059"/>
    </source>
</evidence>
<gene>
    <name evidence="8" type="primary">LOC113706719</name>
</gene>
<dbReference type="PROSITE" id="PS51879">
    <property type="entry name" value="RST"/>
    <property type="match status" value="1"/>
</dbReference>
<dbReference type="Proteomes" id="UP001652660">
    <property type="component" value="Chromosome 8e"/>
</dbReference>
<dbReference type="GeneID" id="113706719"/>
<dbReference type="Pfam" id="PF23467">
    <property type="entry name" value="WWE_5"/>
    <property type="match status" value="1"/>
</dbReference>
<dbReference type="InterPro" id="IPR057823">
    <property type="entry name" value="WWE_RCD1"/>
</dbReference>
<dbReference type="GO" id="GO:0003950">
    <property type="term" value="F:NAD+ poly-ADP-ribosyltransferase activity"/>
    <property type="evidence" value="ECO:0007669"/>
    <property type="project" value="InterPro"/>
</dbReference>